<evidence type="ECO:0000313" key="1">
    <source>
        <dbReference type="EMBL" id="QDJ27717.1"/>
    </source>
</evidence>
<reference evidence="1 2" key="1">
    <citation type="submission" date="2016-09" db="EMBL/GenBank/DDBJ databases">
        <title>Lactic acid bacteria from MAP meat Genome sequencing and assembly.</title>
        <authorList>
            <person name="Behr J."/>
            <person name="Hilgarth M."/>
            <person name="Vogel R.F."/>
        </authorList>
    </citation>
    <scope>NUCLEOTIDE SEQUENCE [LARGE SCALE GENOMIC DNA]</scope>
    <source>
        <strain evidence="1 2">TMW21615</strain>
    </source>
</reference>
<protein>
    <recommendedName>
        <fullName evidence="3">XRE family transcriptional regulator</fullName>
    </recommendedName>
</protein>
<dbReference type="InterPro" id="IPR010982">
    <property type="entry name" value="Lambda_DNA-bd_dom_sf"/>
</dbReference>
<dbReference type="EMBL" id="CP017195">
    <property type="protein sequence ID" value="QDJ27717.1"/>
    <property type="molecule type" value="Genomic_DNA"/>
</dbReference>
<accession>A0A7L4WBX8</accession>
<dbReference type="InterPro" id="IPR001387">
    <property type="entry name" value="Cro/C1-type_HTH"/>
</dbReference>
<sequence>MKLWNEKQSQKLRHKRSDSNLTRKELCGILKIGSHTLKKLESGECKIKQTIYIKILEWLTEDNY</sequence>
<dbReference type="RefSeq" id="WP_109834831.1">
    <property type="nucleotide sequence ID" value="NZ_CP017195.1"/>
</dbReference>
<dbReference type="GO" id="GO:0003677">
    <property type="term" value="F:DNA binding"/>
    <property type="evidence" value="ECO:0007669"/>
    <property type="project" value="InterPro"/>
</dbReference>
<gene>
    <name evidence="1" type="ORF">BHS01_03815</name>
</gene>
<dbReference type="Gene3D" id="1.10.260.40">
    <property type="entry name" value="lambda repressor-like DNA-binding domains"/>
    <property type="match status" value="1"/>
</dbReference>
<organism evidence="1 2">
    <name type="scientific">Pseudolactococcus paracarnosus</name>
    <dbReference type="NCBI Taxonomy" id="2749962"/>
    <lineage>
        <taxon>Bacteria</taxon>
        <taxon>Bacillati</taxon>
        <taxon>Bacillota</taxon>
        <taxon>Bacilli</taxon>
        <taxon>Lactobacillales</taxon>
        <taxon>Streptococcaceae</taxon>
        <taxon>Pseudolactococcus</taxon>
    </lineage>
</organism>
<dbReference type="SUPFAM" id="SSF47413">
    <property type="entry name" value="lambda repressor-like DNA-binding domains"/>
    <property type="match status" value="1"/>
</dbReference>
<dbReference type="AlphaFoldDB" id="A0A7L4WBX8"/>
<proteinExistence type="predicted"/>
<dbReference type="Proteomes" id="UP000516280">
    <property type="component" value="Chromosome"/>
</dbReference>
<name>A0A7L4WBX8_9LACT</name>
<dbReference type="CDD" id="cd00093">
    <property type="entry name" value="HTH_XRE"/>
    <property type="match status" value="1"/>
</dbReference>
<evidence type="ECO:0000313" key="2">
    <source>
        <dbReference type="Proteomes" id="UP000516280"/>
    </source>
</evidence>
<dbReference type="KEGG" id="lpaa:BHS01_03815"/>
<evidence type="ECO:0008006" key="3">
    <source>
        <dbReference type="Google" id="ProtNLM"/>
    </source>
</evidence>